<dbReference type="GO" id="GO:0046872">
    <property type="term" value="F:metal ion binding"/>
    <property type="evidence" value="ECO:0007669"/>
    <property type="project" value="UniProtKB-KW"/>
</dbReference>
<keyword evidence="3" id="KW-0560">Oxidoreductase</keyword>
<evidence type="ECO:0000256" key="1">
    <source>
        <dbReference type="ARBA" id="ARBA00022676"/>
    </source>
</evidence>
<proteinExistence type="predicted"/>
<keyword evidence="9" id="KW-1185">Reference proteome</keyword>
<dbReference type="InterPro" id="IPR001296">
    <property type="entry name" value="Glyco_trans_1"/>
</dbReference>
<organism evidence="9 10">
    <name type="scientific">Parastrongyloides trichosuri</name>
    <name type="common">Possum-specific nematode worm</name>
    <dbReference type="NCBI Taxonomy" id="131310"/>
    <lineage>
        <taxon>Eukaryota</taxon>
        <taxon>Metazoa</taxon>
        <taxon>Ecdysozoa</taxon>
        <taxon>Nematoda</taxon>
        <taxon>Chromadorea</taxon>
        <taxon>Rhabditida</taxon>
        <taxon>Tylenchina</taxon>
        <taxon>Panagrolaimomorpha</taxon>
        <taxon>Strongyloidoidea</taxon>
        <taxon>Strongyloididae</taxon>
        <taxon>Parastrongyloides</taxon>
    </lineage>
</organism>
<accession>A0A0N4ZY62</accession>
<feature type="compositionally biased region" description="Basic and acidic residues" evidence="7">
    <location>
        <begin position="645"/>
        <end position="673"/>
    </location>
</feature>
<dbReference type="InterPro" id="IPR003347">
    <property type="entry name" value="JmjC_dom"/>
</dbReference>
<evidence type="ECO:0000256" key="7">
    <source>
        <dbReference type="SAM" id="MobiDB-lite"/>
    </source>
</evidence>
<dbReference type="PROSITE" id="PS51184">
    <property type="entry name" value="JMJC"/>
    <property type="match status" value="1"/>
</dbReference>
<evidence type="ECO:0000256" key="3">
    <source>
        <dbReference type="ARBA" id="ARBA00023002"/>
    </source>
</evidence>
<dbReference type="SMART" id="SM00558">
    <property type="entry name" value="JmjC"/>
    <property type="match status" value="1"/>
</dbReference>
<dbReference type="SUPFAM" id="SSF51197">
    <property type="entry name" value="Clavaminate synthase-like"/>
    <property type="match status" value="1"/>
</dbReference>
<keyword evidence="1" id="KW-0328">Glycosyltransferase</keyword>
<evidence type="ECO:0000259" key="8">
    <source>
        <dbReference type="PROSITE" id="PS51184"/>
    </source>
</evidence>
<dbReference type="Pfam" id="PF02373">
    <property type="entry name" value="JmjC"/>
    <property type="match status" value="1"/>
</dbReference>
<keyword evidence="6" id="KW-0804">Transcription</keyword>
<dbReference type="WBParaSite" id="PTRK_0001373500.1">
    <property type="protein sequence ID" value="PTRK_0001373500.1"/>
    <property type="gene ID" value="PTRK_0001373500"/>
</dbReference>
<evidence type="ECO:0000313" key="9">
    <source>
        <dbReference type="Proteomes" id="UP000038045"/>
    </source>
</evidence>
<keyword evidence="2" id="KW-0479">Metal-binding</keyword>
<evidence type="ECO:0000256" key="6">
    <source>
        <dbReference type="ARBA" id="ARBA00023163"/>
    </source>
</evidence>
<sequence length="1169" mass="135503">MTRKRKIDRGKANESPIPSAPSVCETDDTLKIAGFEYNFNKILNDTRYERSDLYKIVPAKDINLNYFRTYGAETPILVDGTAQDLGMVMPNEEEFDIDKIVNICGKEMLIDVIKVGKFETIKMSLEDFATYFKKKPEERKELLNSLSLEFSYNKLFDHIKSPTFIRDMDWVIKYWPDILKFNQLKYIEKEGIFTRKTPNVHNYSLASVKNCYTDFHMDFGGTSVWYHILKGKKVFWLIPPTKKNMGIHEDLMKGCKSVKQFLGELVDDCFRITLNAGQTFLIPAGWIHSVYTPIDSIVFGGNYIHSLSIPLQLEVHKSETRSRIGEVYKYPFFNQLLWYSVSGIVEEATSLIFLNNSLTNRKKCSFDEDFFENITIEEFAKQQNGLHETIKFFLKDQDSLTKIFNKEYFNHPEEFIKYDKVRTGRNDNVSYENDEDFKKLLKSDVIDNWCEKEIEGFAVLHNYLNTPSTKNAKLMEPIPAGITRPFSLLRAFKEIIKFAMKVKGMNINIEELGAADVTIRKEDELDDTQTTSLDDTLEVSNVNEEVNGKDEDYTMEEDEVDNESLICHEDIKEEENVGDSKKDENVEDCKKESIVEDCKKEPNVEEYGIEIKNDDKKEFCSSLENSESLTTDQINVSSIEEEINNESKEDKKSEELNSEASKQDDNVYKPEDNVLKLGGTSHSSLYKKKGTDQRRKVIPTASRTLTEKVECLGFTDPKTSLKIPRHPGDAHIKPPEKMLRLSDDVPKMGFEPCPILDHQGFLLKPKSQFKEILKIDYPKHCTKNTSEIVKKMNEFHKVAKLKGAYFIVDWHNYTWSILNQKFSTNNNMIEEKEIPIDSENDKSPFIGTTKMYNSKSIEKLINLTHWYEGFFGRRSHYSICVSKAMKKNLKDVWNVDSNVLYDRAPSWNFKRLMSNEKCEFLKKLSHQNGFESFLDQHGRSKFVEDKENGELRIRQDRPLLLISSTSWTEDEDFSILLDALVEYDQDLGNDLPNIICVITGKGPKKEYYLKKIKDLSLKKIYFITPWLEASDYPKLVGSSDLGVCLHTSTSGIDLPMKVVDMFGCKTPVLAKKFFAIEELIEDGFNGYLFNDSNDLKQRLISLSTGFPSSSIKLNELHFNLMNQNHLTWEDNWNQVFWPILEGISKRRFDKEIEEMGLDKENYNDDKKER</sequence>
<dbReference type="STRING" id="131310.A0A0N4ZY62"/>
<dbReference type="Proteomes" id="UP000038045">
    <property type="component" value="Unplaced"/>
</dbReference>
<evidence type="ECO:0000256" key="5">
    <source>
        <dbReference type="ARBA" id="ARBA00023015"/>
    </source>
</evidence>
<evidence type="ECO:0000313" key="10">
    <source>
        <dbReference type="WBParaSite" id="PTRK_0001373500.1"/>
    </source>
</evidence>
<evidence type="ECO:0000256" key="4">
    <source>
        <dbReference type="ARBA" id="ARBA00023004"/>
    </source>
</evidence>
<dbReference type="InterPro" id="IPR050690">
    <property type="entry name" value="JHDM1_Histone_Demethylase"/>
</dbReference>
<dbReference type="SUPFAM" id="SSF53756">
    <property type="entry name" value="UDP-Glycosyltransferase/glycogen phosphorylase"/>
    <property type="match status" value="1"/>
</dbReference>
<dbReference type="PANTHER" id="PTHR23123">
    <property type="entry name" value="PHD/F-BOX CONTAINING PROTEIN"/>
    <property type="match status" value="1"/>
</dbReference>
<dbReference type="Gene3D" id="2.60.120.650">
    <property type="entry name" value="Cupin"/>
    <property type="match status" value="1"/>
</dbReference>
<keyword evidence="5" id="KW-0805">Transcription regulation</keyword>
<feature type="domain" description="JmjC" evidence="8">
    <location>
        <begin position="173"/>
        <end position="320"/>
    </location>
</feature>
<dbReference type="AlphaFoldDB" id="A0A0N4ZY62"/>
<dbReference type="GO" id="GO:0016757">
    <property type="term" value="F:glycosyltransferase activity"/>
    <property type="evidence" value="ECO:0007669"/>
    <property type="project" value="UniProtKB-KW"/>
</dbReference>
<dbReference type="Pfam" id="PF00534">
    <property type="entry name" value="Glycos_transf_1"/>
    <property type="match status" value="1"/>
</dbReference>
<keyword evidence="1" id="KW-0808">Transferase</keyword>
<dbReference type="GO" id="GO:0016491">
    <property type="term" value="F:oxidoreductase activity"/>
    <property type="evidence" value="ECO:0007669"/>
    <property type="project" value="UniProtKB-KW"/>
</dbReference>
<feature type="region of interest" description="Disordered" evidence="7">
    <location>
        <begin position="643"/>
        <end position="673"/>
    </location>
</feature>
<dbReference type="Gene3D" id="3.40.50.2000">
    <property type="entry name" value="Glycogen Phosphorylase B"/>
    <property type="match status" value="1"/>
</dbReference>
<evidence type="ECO:0000256" key="2">
    <source>
        <dbReference type="ARBA" id="ARBA00022723"/>
    </source>
</evidence>
<feature type="region of interest" description="Disordered" evidence="7">
    <location>
        <begin position="1"/>
        <end position="20"/>
    </location>
</feature>
<keyword evidence="4" id="KW-0408">Iron</keyword>
<reference evidence="10" key="1">
    <citation type="submission" date="2017-02" db="UniProtKB">
        <authorList>
            <consortium name="WormBaseParasite"/>
        </authorList>
    </citation>
    <scope>IDENTIFICATION</scope>
</reference>
<name>A0A0N4ZY62_PARTI</name>
<protein>
    <submittedName>
        <fullName evidence="10">JmjC domain-containing protein</fullName>
    </submittedName>
</protein>